<sequence length="596" mass="68384">MEDKSKHNLPQPTRRTSFIEWNPEYATRNSIPHVGDPLFSVWLEEQNGDRDVRDVFFEYTEGPVPSREVEQAKLFLRKDTAKECDLKRNDRAWVECRKKSKENCQGLPERLSNAELTEARKQWAIEPVDNSDFVRRLIQNPTPDFLIALIMTISCSGKEALREAICHHMAREYAIKVEVPPGRFQTFRLMLSLPYLMLREKPIQSSQSLDLESQEKLTAYDLSFLVDPAATKNPTRFVIKEAHETVAIFGRKDHNWTGYAFSAPHMDMESETDNGDEDECDEEMPNVDLFVSGRSDEVIDPNITIYDPRTYFLRTFEIRIKVIQKEYGWLVKELQNLTTCWMKSKVYTFGVSALLHDQDQRTSLKQTLEDLVNLKGVLQDVRSHLADTLLAWRDFSKDDGHISVFSDMTAEDANKALEGIKHSFAQLGLLEQKLGQLHRQCIDSADVVRQPLTLRMESENYLLGRHMHELNFRTTELAGKTTQIALRSQQIAEETNRTTRTNVQLLMITTPFAFALQYFCGDSNFFSIERTPKAFVISLVVLFLALPIVNVSVDALHQGRKALLQWVATKLGRKGGPADDEQLDPKSLDTDFTEVV</sequence>
<keyword evidence="2" id="KW-0472">Membrane</keyword>
<dbReference type="Proteomes" id="UP000249757">
    <property type="component" value="Unassembled WGS sequence"/>
</dbReference>
<evidence type="ECO:0000256" key="2">
    <source>
        <dbReference type="SAM" id="Phobius"/>
    </source>
</evidence>
<keyword evidence="2" id="KW-1133">Transmembrane helix</keyword>
<evidence type="ECO:0000313" key="4">
    <source>
        <dbReference type="Proteomes" id="UP000249757"/>
    </source>
</evidence>
<gene>
    <name evidence="3" type="ORF">Ptr86124_002045</name>
</gene>
<accession>A0A922NPR0</accession>
<feature type="transmembrane region" description="Helical" evidence="2">
    <location>
        <begin position="534"/>
        <end position="553"/>
    </location>
</feature>
<comment type="caution">
    <text evidence="3">The sequence shown here is derived from an EMBL/GenBank/DDBJ whole genome shotgun (WGS) entry which is preliminary data.</text>
</comment>
<organism evidence="3 4">
    <name type="scientific">Pyrenophora tritici-repentis</name>
    <dbReference type="NCBI Taxonomy" id="45151"/>
    <lineage>
        <taxon>Eukaryota</taxon>
        <taxon>Fungi</taxon>
        <taxon>Dikarya</taxon>
        <taxon>Ascomycota</taxon>
        <taxon>Pezizomycotina</taxon>
        <taxon>Dothideomycetes</taxon>
        <taxon>Pleosporomycetidae</taxon>
        <taxon>Pleosporales</taxon>
        <taxon>Pleosporineae</taxon>
        <taxon>Pleosporaceae</taxon>
        <taxon>Pyrenophora</taxon>
    </lineage>
</organism>
<protein>
    <submittedName>
        <fullName evidence="3">Uncharacterized protein</fullName>
    </submittedName>
</protein>
<evidence type="ECO:0000256" key="1">
    <source>
        <dbReference type="SAM" id="MobiDB-lite"/>
    </source>
</evidence>
<feature type="region of interest" description="Disordered" evidence="1">
    <location>
        <begin position="573"/>
        <end position="596"/>
    </location>
</feature>
<reference evidence="4" key="1">
    <citation type="journal article" date="2022" name="Microb. Genom.">
        <title>A global pangenome for the wheat fungal pathogen Pyrenophora tritici-repentis and prediction of effector protein structural homology.</title>
        <authorList>
            <person name="Moolhuijzen P.M."/>
            <person name="See P.T."/>
            <person name="Shi G."/>
            <person name="Powell H.R."/>
            <person name="Cockram J."/>
            <person name="Jorgensen L.N."/>
            <person name="Benslimane H."/>
            <person name="Strelkov S.E."/>
            <person name="Turner J."/>
            <person name="Liu Z."/>
            <person name="Moffat C.S."/>
        </authorList>
    </citation>
    <scope>NUCLEOTIDE SEQUENCE [LARGE SCALE GENOMIC DNA]</scope>
</reference>
<dbReference type="AlphaFoldDB" id="A0A922NPR0"/>
<dbReference type="EMBL" id="NRDI02000002">
    <property type="protein sequence ID" value="KAI1518917.1"/>
    <property type="molecule type" value="Genomic_DNA"/>
</dbReference>
<proteinExistence type="predicted"/>
<keyword evidence="2" id="KW-0812">Transmembrane</keyword>
<name>A0A922NPR0_9PLEO</name>
<evidence type="ECO:0000313" key="3">
    <source>
        <dbReference type="EMBL" id="KAI1518917.1"/>
    </source>
</evidence>
<keyword evidence="4" id="KW-1185">Reference proteome</keyword>